<protein>
    <recommendedName>
        <fullName evidence="7">Autophagy protein 5</fullName>
    </recommendedName>
</protein>
<dbReference type="Pfam" id="PF20638">
    <property type="entry name" value="ATG5_UblA"/>
    <property type="match status" value="1"/>
</dbReference>
<dbReference type="GO" id="GO:0034045">
    <property type="term" value="C:phagophore assembly site membrane"/>
    <property type="evidence" value="ECO:0007669"/>
    <property type="project" value="UniProtKB-SubCell"/>
</dbReference>
<name>A0A8S1D174_9INSE</name>
<dbReference type="PANTHER" id="PTHR13040">
    <property type="entry name" value="AUTOPHAGY PROTEIN 5"/>
    <property type="match status" value="1"/>
</dbReference>
<proteinExistence type="inferred from homology"/>
<dbReference type="Pfam" id="PF20637">
    <property type="entry name" value="ATG5_HBR"/>
    <property type="match status" value="1"/>
</dbReference>
<keyword evidence="3 7" id="KW-1017">Isopeptide bond</keyword>
<dbReference type="GO" id="GO:0034274">
    <property type="term" value="C:Atg12-Atg5-Atg16 complex"/>
    <property type="evidence" value="ECO:0007669"/>
    <property type="project" value="TreeGrafter"/>
</dbReference>
<comment type="similarity">
    <text evidence="2 7">Belongs to the ATG5 family.</text>
</comment>
<keyword evidence="5 7" id="KW-0072">Autophagy</keyword>
<evidence type="ECO:0000259" key="8">
    <source>
        <dbReference type="Pfam" id="PF04106"/>
    </source>
</evidence>
<dbReference type="FunFam" id="3.10.20.620:FF:000001">
    <property type="entry name" value="Autophagy related 5"/>
    <property type="match status" value="1"/>
</dbReference>
<dbReference type="AlphaFoldDB" id="A0A8S1D174"/>
<dbReference type="GO" id="GO:0007033">
    <property type="term" value="P:vacuole organization"/>
    <property type="evidence" value="ECO:0007669"/>
    <property type="project" value="UniProtKB-ARBA"/>
</dbReference>
<evidence type="ECO:0000259" key="10">
    <source>
        <dbReference type="Pfam" id="PF20638"/>
    </source>
</evidence>
<evidence type="ECO:0000256" key="1">
    <source>
        <dbReference type="ARBA" id="ARBA00004623"/>
    </source>
</evidence>
<dbReference type="OrthoDB" id="272162at2759"/>
<comment type="function">
    <text evidence="7">Involved in autophagic vesicle formation.</text>
</comment>
<evidence type="ECO:0000256" key="3">
    <source>
        <dbReference type="ARBA" id="ARBA00022499"/>
    </source>
</evidence>
<dbReference type="InterPro" id="IPR048940">
    <property type="entry name" value="ATG5_HBR"/>
</dbReference>
<gene>
    <name evidence="11" type="ORF">CLODIP_2_CD13603</name>
</gene>
<dbReference type="Gene3D" id="3.10.20.90">
    <property type="entry name" value="Phosphatidylinositol 3-kinase Catalytic Subunit, Chain A, domain 1"/>
    <property type="match status" value="1"/>
</dbReference>
<dbReference type="GO" id="GO:0005776">
    <property type="term" value="C:autophagosome"/>
    <property type="evidence" value="ECO:0007669"/>
    <property type="project" value="TreeGrafter"/>
</dbReference>
<evidence type="ECO:0000313" key="12">
    <source>
        <dbReference type="Proteomes" id="UP000494165"/>
    </source>
</evidence>
<feature type="domain" description="Autophagy protein ATG5 UblA" evidence="10">
    <location>
        <begin position="11"/>
        <end position="107"/>
    </location>
</feature>
<accession>A0A8S1D174</accession>
<dbReference type="InterPro" id="IPR042526">
    <property type="entry name" value="Atg5_HR"/>
</dbReference>
<dbReference type="GO" id="GO:0019776">
    <property type="term" value="F:Atg8-family ligase activity"/>
    <property type="evidence" value="ECO:0007669"/>
    <property type="project" value="TreeGrafter"/>
</dbReference>
<dbReference type="Pfam" id="PF04106">
    <property type="entry name" value="ATG5_UblB"/>
    <property type="match status" value="1"/>
</dbReference>
<organism evidence="11 12">
    <name type="scientific">Cloeon dipterum</name>
    <dbReference type="NCBI Taxonomy" id="197152"/>
    <lineage>
        <taxon>Eukaryota</taxon>
        <taxon>Metazoa</taxon>
        <taxon>Ecdysozoa</taxon>
        <taxon>Arthropoda</taxon>
        <taxon>Hexapoda</taxon>
        <taxon>Insecta</taxon>
        <taxon>Pterygota</taxon>
        <taxon>Palaeoptera</taxon>
        <taxon>Ephemeroptera</taxon>
        <taxon>Pisciforma</taxon>
        <taxon>Baetidae</taxon>
        <taxon>Cloeon</taxon>
    </lineage>
</organism>
<feature type="domain" description="Autophagy protein ATG5 UblB" evidence="8">
    <location>
        <begin position="186"/>
        <end position="266"/>
    </location>
</feature>
<evidence type="ECO:0000256" key="7">
    <source>
        <dbReference type="RuleBase" id="RU361202"/>
    </source>
</evidence>
<dbReference type="GO" id="GO:0000422">
    <property type="term" value="P:autophagy of mitochondrion"/>
    <property type="evidence" value="ECO:0007669"/>
    <property type="project" value="TreeGrafter"/>
</dbReference>
<comment type="caution">
    <text evidence="11">The sequence shown here is derived from an EMBL/GenBank/DDBJ whole genome shotgun (WGS) entry which is preliminary data.</text>
</comment>
<dbReference type="GO" id="GO:0034727">
    <property type="term" value="P:piecemeal microautophagy of the nucleus"/>
    <property type="evidence" value="ECO:0007669"/>
    <property type="project" value="TreeGrafter"/>
</dbReference>
<dbReference type="Proteomes" id="UP000494165">
    <property type="component" value="Unassembled WGS sequence"/>
</dbReference>
<dbReference type="InterPro" id="IPR048939">
    <property type="entry name" value="ATG5_UblA"/>
</dbReference>
<dbReference type="Gene3D" id="3.10.20.620">
    <property type="match status" value="1"/>
</dbReference>
<evidence type="ECO:0000256" key="2">
    <source>
        <dbReference type="ARBA" id="ARBA00006910"/>
    </source>
</evidence>
<feature type="domain" description="Autophagy protein ATG5 alpha-helical bundle region" evidence="9">
    <location>
        <begin position="122"/>
        <end position="177"/>
    </location>
</feature>
<dbReference type="GO" id="GO:0044233">
    <property type="term" value="C:mitochondria-associated endoplasmic reticulum membrane contact site"/>
    <property type="evidence" value="ECO:0007669"/>
    <property type="project" value="TreeGrafter"/>
</dbReference>
<comment type="subcellular location">
    <subcellularLocation>
        <location evidence="1 7">Preautophagosomal structure membrane</location>
        <topology evidence="1 7">Peripheral membrane protein</topology>
    </subcellularLocation>
</comment>
<evidence type="ECO:0000313" key="11">
    <source>
        <dbReference type="EMBL" id="CAB3371503.1"/>
    </source>
</evidence>
<evidence type="ECO:0000256" key="4">
    <source>
        <dbReference type="ARBA" id="ARBA00022843"/>
    </source>
</evidence>
<dbReference type="InterPro" id="IPR042527">
    <property type="entry name" value="Atg5_UblA_dom_sf"/>
</dbReference>
<dbReference type="FunFam" id="1.10.246.190:FF:000001">
    <property type="entry name" value="Autophagy related 5"/>
    <property type="match status" value="1"/>
</dbReference>
<evidence type="ECO:0000256" key="6">
    <source>
        <dbReference type="ARBA" id="ARBA00023136"/>
    </source>
</evidence>
<dbReference type="InterPro" id="IPR007239">
    <property type="entry name" value="Atg5"/>
</dbReference>
<reference evidence="11 12" key="1">
    <citation type="submission" date="2020-04" db="EMBL/GenBank/DDBJ databases">
        <authorList>
            <person name="Alioto T."/>
            <person name="Alioto T."/>
            <person name="Gomez Garrido J."/>
        </authorList>
    </citation>
    <scope>NUCLEOTIDE SEQUENCE [LARGE SCALE GENOMIC DNA]</scope>
</reference>
<keyword evidence="6 7" id="KW-0472">Membrane</keyword>
<dbReference type="GO" id="GO:0006995">
    <property type="term" value="P:cellular response to nitrogen starvation"/>
    <property type="evidence" value="ECO:0007669"/>
    <property type="project" value="TreeGrafter"/>
</dbReference>
<dbReference type="EMBL" id="CADEPI010000062">
    <property type="protein sequence ID" value="CAB3371503.1"/>
    <property type="molecule type" value="Genomic_DNA"/>
</dbReference>
<comment type="subunit">
    <text evidence="7">Conjugated with ATG12.</text>
</comment>
<dbReference type="Gene3D" id="1.10.246.190">
    <property type="entry name" value="Autophagy protein Apg5, helix rich domain"/>
    <property type="match status" value="1"/>
</dbReference>
<keyword evidence="12" id="KW-1185">Reference proteome</keyword>
<dbReference type="GO" id="GO:0061908">
    <property type="term" value="C:phagophore"/>
    <property type="evidence" value="ECO:0007669"/>
    <property type="project" value="TreeGrafter"/>
</dbReference>
<evidence type="ECO:0000256" key="5">
    <source>
        <dbReference type="ARBA" id="ARBA00023006"/>
    </source>
</evidence>
<dbReference type="PANTHER" id="PTHR13040:SF2">
    <property type="entry name" value="AUTOPHAGY PROTEIN 5"/>
    <property type="match status" value="1"/>
</dbReference>
<evidence type="ECO:0000259" key="9">
    <source>
        <dbReference type="Pfam" id="PF20637"/>
    </source>
</evidence>
<dbReference type="InterPro" id="IPR048318">
    <property type="entry name" value="ATG5_UblB"/>
</dbReference>
<sequence length="269" mass="31701">MASDREVLRQVWEGKLPVCFSLAEEELQDLQTPDPFYLMVPRLTYFPLVTDKVKRHFIKHAHPEKQEAEMWLDYNGTPLKWQYPIGVLFDSLLGADATLPWNITVRFDRFPEKELLKCPSRDVVESHFMSCIKEADVLKHRTHVATAMQKKEHYQLWQGLQNDKFDQFWSINKKLMECNRNEGFKHIPYRCHKGDQFSLPLQRLVKPFEEPDCQKTLGDLIHFLLPSDDEKSLKVIIQGVEPSWDTPLQWLSEHLSHPDNFLHLSLHSI</sequence>
<keyword evidence="4 7" id="KW-0832">Ubl conjugation</keyword>